<dbReference type="SUPFAM" id="SSF53098">
    <property type="entry name" value="Ribonuclease H-like"/>
    <property type="match status" value="1"/>
</dbReference>
<feature type="domain" description="Integrase catalytic" evidence="1">
    <location>
        <begin position="1"/>
        <end position="157"/>
    </location>
</feature>
<dbReference type="Pfam" id="PF13683">
    <property type="entry name" value="rve_3"/>
    <property type="match status" value="1"/>
</dbReference>
<accession>A0ABS1UD30</accession>
<dbReference type="PROSITE" id="PS50994">
    <property type="entry name" value="INTEGRASE"/>
    <property type="match status" value="1"/>
</dbReference>
<feature type="non-terminal residue" evidence="2">
    <location>
        <position position="1"/>
    </location>
</feature>
<sequence length="177" mass="20393">AIDRTSKFAFVELHEKATRRIAANFLRALAAAVPYTIHTVLTGNGTHFTEPTGDGWTPQDIKQMLASKQPFLCHAFEFACAELDIEHRLTKPRHPWTNGQVERMNRTIKDATVKRFYDESHDQLRQHLTDFVAAYNFARRLKTLRGLTPYEAICKAWTEEPSRFIHDPHHQITGPNI</sequence>
<dbReference type="InterPro" id="IPR050951">
    <property type="entry name" value="Retrovirus_Pol_polyprotein"/>
</dbReference>
<name>A0ABS1UD30_9PROT</name>
<dbReference type="InterPro" id="IPR001584">
    <property type="entry name" value="Integrase_cat-core"/>
</dbReference>
<dbReference type="PANTHER" id="PTHR37984:SF5">
    <property type="entry name" value="PROTEIN NYNRIN-LIKE"/>
    <property type="match status" value="1"/>
</dbReference>
<organism evidence="2 3">
    <name type="scientific">Belnapia arida</name>
    <dbReference type="NCBI Taxonomy" id="2804533"/>
    <lineage>
        <taxon>Bacteria</taxon>
        <taxon>Pseudomonadati</taxon>
        <taxon>Pseudomonadota</taxon>
        <taxon>Alphaproteobacteria</taxon>
        <taxon>Acetobacterales</taxon>
        <taxon>Roseomonadaceae</taxon>
        <taxon>Belnapia</taxon>
    </lineage>
</organism>
<dbReference type="InterPro" id="IPR012337">
    <property type="entry name" value="RNaseH-like_sf"/>
</dbReference>
<evidence type="ECO:0000313" key="2">
    <source>
        <dbReference type="EMBL" id="MBL6082559.1"/>
    </source>
</evidence>
<dbReference type="InterPro" id="IPR036397">
    <property type="entry name" value="RNaseH_sf"/>
</dbReference>
<keyword evidence="3" id="KW-1185">Reference proteome</keyword>
<dbReference type="RefSeq" id="WP_202835893.1">
    <property type="nucleotide sequence ID" value="NZ_JAETWB010000082.1"/>
</dbReference>
<comment type="caution">
    <text evidence="2">The sequence shown here is derived from an EMBL/GenBank/DDBJ whole genome shotgun (WGS) entry which is preliminary data.</text>
</comment>
<protein>
    <submittedName>
        <fullName evidence="2">Transposase family protein</fullName>
    </submittedName>
</protein>
<dbReference type="EMBL" id="JAETWB010000082">
    <property type="protein sequence ID" value="MBL6082559.1"/>
    <property type="molecule type" value="Genomic_DNA"/>
</dbReference>
<dbReference type="Gene3D" id="3.30.420.10">
    <property type="entry name" value="Ribonuclease H-like superfamily/Ribonuclease H"/>
    <property type="match status" value="1"/>
</dbReference>
<evidence type="ECO:0000313" key="3">
    <source>
        <dbReference type="Proteomes" id="UP000660885"/>
    </source>
</evidence>
<dbReference type="PANTHER" id="PTHR37984">
    <property type="entry name" value="PROTEIN CBG26694"/>
    <property type="match status" value="1"/>
</dbReference>
<dbReference type="Proteomes" id="UP000660885">
    <property type="component" value="Unassembled WGS sequence"/>
</dbReference>
<evidence type="ECO:0000259" key="1">
    <source>
        <dbReference type="PROSITE" id="PS50994"/>
    </source>
</evidence>
<gene>
    <name evidence="2" type="ORF">JMJ56_31840</name>
</gene>
<reference evidence="2 3" key="1">
    <citation type="submission" date="2021-01" db="EMBL/GenBank/DDBJ databases">
        <title>Belnapia mucosa sp. nov. and Belnapia arida sp. nov., isolated from the Tabernas Desert (Almeria, Spain).</title>
        <authorList>
            <person name="Molina-Menor E."/>
            <person name="Vidal-Verdu A."/>
            <person name="Calonge A."/>
            <person name="Satari L."/>
            <person name="Pereto J."/>
            <person name="Porcar M."/>
        </authorList>
    </citation>
    <scope>NUCLEOTIDE SEQUENCE [LARGE SCALE GENOMIC DNA]</scope>
    <source>
        <strain evidence="2 3">T18</strain>
    </source>
</reference>
<proteinExistence type="predicted"/>